<name>A0A6G1H1I3_9PEZI</name>
<organism evidence="2 3">
    <name type="scientific">Aulographum hederae CBS 113979</name>
    <dbReference type="NCBI Taxonomy" id="1176131"/>
    <lineage>
        <taxon>Eukaryota</taxon>
        <taxon>Fungi</taxon>
        <taxon>Dikarya</taxon>
        <taxon>Ascomycota</taxon>
        <taxon>Pezizomycotina</taxon>
        <taxon>Dothideomycetes</taxon>
        <taxon>Pleosporomycetidae</taxon>
        <taxon>Aulographales</taxon>
        <taxon>Aulographaceae</taxon>
    </lineage>
</organism>
<feature type="region of interest" description="Disordered" evidence="1">
    <location>
        <begin position="1"/>
        <end position="185"/>
    </location>
</feature>
<feature type="compositionally biased region" description="Acidic residues" evidence="1">
    <location>
        <begin position="346"/>
        <end position="356"/>
    </location>
</feature>
<dbReference type="OrthoDB" id="5398515at2759"/>
<sequence length="497" mass="54368">MASTPPPRANYRIHTPPTPMHGPRYDNYEPYSPRRSSRVAAKQHKHNPANDDSPSTSAHHKSTPSAASRASIRTSSQTFSPPSSPTSPSRRILAKTPQAKRYTKPRSLPNPTSGIDVQPESESDTGAPSTLLRPSVTSGMLPTPSKTPRKTSTHPAALASTSRILFPGRTATIEEAMPTPRQVRKTKRVTTFAIHGLGDDAANNIPIFTDSKERMPTIDDDEDNPFVTRTRDGKKKAPRKEPEKRKQPPPRDLETEAMEEAVRNNEGMIYVFRGRKIFRKFEDRASVASSARGSSADRDAESIDNSASPGTRVMNRRIGKAATRPLTRSSIKPRLLFQNQDQLDREAEEADEEAVTDIEMPHPKKAGSQGVGLGLHIQDGGDVEEEMVTPVKLNFRPVTPPTTVRNTRSTKKKDARDNDDLPVSPIPGLLAPESIPMPKSAGSEGSEPSPFASWIRKKTSAKAAPVKESKKRGGDELEREDAGGKRTRSGTYPKAPA</sequence>
<reference evidence="2" key="1">
    <citation type="journal article" date="2020" name="Stud. Mycol.">
        <title>101 Dothideomycetes genomes: a test case for predicting lifestyles and emergence of pathogens.</title>
        <authorList>
            <person name="Haridas S."/>
            <person name="Albert R."/>
            <person name="Binder M."/>
            <person name="Bloem J."/>
            <person name="Labutti K."/>
            <person name="Salamov A."/>
            <person name="Andreopoulos B."/>
            <person name="Baker S."/>
            <person name="Barry K."/>
            <person name="Bills G."/>
            <person name="Bluhm B."/>
            <person name="Cannon C."/>
            <person name="Castanera R."/>
            <person name="Culley D."/>
            <person name="Daum C."/>
            <person name="Ezra D."/>
            <person name="Gonzalez J."/>
            <person name="Henrissat B."/>
            <person name="Kuo A."/>
            <person name="Liang C."/>
            <person name="Lipzen A."/>
            <person name="Lutzoni F."/>
            <person name="Magnuson J."/>
            <person name="Mondo S."/>
            <person name="Nolan M."/>
            <person name="Ohm R."/>
            <person name="Pangilinan J."/>
            <person name="Park H.-J."/>
            <person name="Ramirez L."/>
            <person name="Alfaro M."/>
            <person name="Sun H."/>
            <person name="Tritt A."/>
            <person name="Yoshinaga Y."/>
            <person name="Zwiers L.-H."/>
            <person name="Turgeon B."/>
            <person name="Goodwin S."/>
            <person name="Spatafora J."/>
            <person name="Crous P."/>
            <person name="Grigoriev I."/>
        </authorList>
    </citation>
    <scope>NUCLEOTIDE SEQUENCE</scope>
    <source>
        <strain evidence="2">CBS 113979</strain>
    </source>
</reference>
<feature type="region of interest" description="Disordered" evidence="1">
    <location>
        <begin position="283"/>
        <end position="377"/>
    </location>
</feature>
<evidence type="ECO:0000256" key="1">
    <source>
        <dbReference type="SAM" id="MobiDB-lite"/>
    </source>
</evidence>
<feature type="region of interest" description="Disordered" evidence="1">
    <location>
        <begin position="210"/>
        <end position="256"/>
    </location>
</feature>
<evidence type="ECO:0000313" key="2">
    <source>
        <dbReference type="EMBL" id="KAF1987083.1"/>
    </source>
</evidence>
<proteinExistence type="predicted"/>
<dbReference type="Proteomes" id="UP000800041">
    <property type="component" value="Unassembled WGS sequence"/>
</dbReference>
<dbReference type="EMBL" id="ML977154">
    <property type="protein sequence ID" value="KAF1987083.1"/>
    <property type="molecule type" value="Genomic_DNA"/>
</dbReference>
<protein>
    <submittedName>
        <fullName evidence="2">Uncharacterized protein</fullName>
    </submittedName>
</protein>
<feature type="compositionally biased region" description="Basic and acidic residues" evidence="1">
    <location>
        <begin position="465"/>
        <end position="484"/>
    </location>
</feature>
<dbReference type="AlphaFoldDB" id="A0A6G1H1I3"/>
<evidence type="ECO:0000313" key="3">
    <source>
        <dbReference type="Proteomes" id="UP000800041"/>
    </source>
</evidence>
<keyword evidence="3" id="KW-1185">Reference proteome</keyword>
<gene>
    <name evidence="2" type="ORF">K402DRAFT_453936</name>
</gene>
<accession>A0A6G1H1I3</accession>
<feature type="compositionally biased region" description="Basic residues" evidence="1">
    <location>
        <begin position="35"/>
        <end position="47"/>
    </location>
</feature>
<feature type="compositionally biased region" description="Low complexity" evidence="1">
    <location>
        <begin position="63"/>
        <end position="91"/>
    </location>
</feature>
<feature type="compositionally biased region" description="Basic and acidic residues" evidence="1">
    <location>
        <begin position="239"/>
        <end position="254"/>
    </location>
</feature>
<feature type="region of interest" description="Disordered" evidence="1">
    <location>
        <begin position="390"/>
        <end position="497"/>
    </location>
</feature>